<dbReference type="GeneID" id="7823119"/>
<dbReference type="InParanoid" id="Q23AR2"/>
<dbReference type="RefSeq" id="XP_001013875.1">
    <property type="nucleotide sequence ID" value="XM_001013875.2"/>
</dbReference>
<evidence type="ECO:0000313" key="1">
    <source>
        <dbReference type="EMBL" id="EAR93630.1"/>
    </source>
</evidence>
<dbReference type="Proteomes" id="UP000009168">
    <property type="component" value="Unassembled WGS sequence"/>
</dbReference>
<name>Q23AR2_TETTS</name>
<reference evidence="2" key="1">
    <citation type="journal article" date="2006" name="PLoS Biol.">
        <title>Macronuclear genome sequence of the ciliate Tetrahymena thermophila, a model eukaryote.</title>
        <authorList>
            <person name="Eisen J.A."/>
            <person name="Coyne R.S."/>
            <person name="Wu M."/>
            <person name="Wu D."/>
            <person name="Thiagarajan M."/>
            <person name="Wortman J.R."/>
            <person name="Badger J.H."/>
            <person name="Ren Q."/>
            <person name="Amedeo P."/>
            <person name="Jones K.M."/>
            <person name="Tallon L.J."/>
            <person name="Delcher A.L."/>
            <person name="Salzberg S.L."/>
            <person name="Silva J.C."/>
            <person name="Haas B.J."/>
            <person name="Majoros W.H."/>
            <person name="Farzad M."/>
            <person name="Carlton J.M."/>
            <person name="Smith R.K. Jr."/>
            <person name="Garg J."/>
            <person name="Pearlman R.E."/>
            <person name="Karrer K.M."/>
            <person name="Sun L."/>
            <person name="Manning G."/>
            <person name="Elde N.C."/>
            <person name="Turkewitz A.P."/>
            <person name="Asai D.J."/>
            <person name="Wilkes D.E."/>
            <person name="Wang Y."/>
            <person name="Cai H."/>
            <person name="Collins K."/>
            <person name="Stewart B.A."/>
            <person name="Lee S.R."/>
            <person name="Wilamowska K."/>
            <person name="Weinberg Z."/>
            <person name="Ruzzo W.L."/>
            <person name="Wloga D."/>
            <person name="Gaertig J."/>
            <person name="Frankel J."/>
            <person name="Tsao C.-C."/>
            <person name="Gorovsky M.A."/>
            <person name="Keeling P.J."/>
            <person name="Waller R.F."/>
            <person name="Patron N.J."/>
            <person name="Cherry J.M."/>
            <person name="Stover N.A."/>
            <person name="Krieger C.J."/>
            <person name="del Toro C."/>
            <person name="Ryder H.F."/>
            <person name="Williamson S.C."/>
            <person name="Barbeau R.A."/>
            <person name="Hamilton E.P."/>
            <person name="Orias E."/>
        </authorList>
    </citation>
    <scope>NUCLEOTIDE SEQUENCE [LARGE SCALE GENOMIC DNA]</scope>
    <source>
        <strain evidence="2">SB210</strain>
    </source>
</reference>
<gene>
    <name evidence="1" type="ORF">TTHERM_00770830</name>
</gene>
<dbReference type="HOGENOM" id="CLU_131227_0_0_1"/>
<accession>Q23AR2</accession>
<proteinExistence type="predicted"/>
<dbReference type="InterPro" id="IPR028008">
    <property type="entry name" value="DUF4441"/>
</dbReference>
<organism evidence="1 2">
    <name type="scientific">Tetrahymena thermophila (strain SB210)</name>
    <dbReference type="NCBI Taxonomy" id="312017"/>
    <lineage>
        <taxon>Eukaryota</taxon>
        <taxon>Sar</taxon>
        <taxon>Alveolata</taxon>
        <taxon>Ciliophora</taxon>
        <taxon>Intramacronucleata</taxon>
        <taxon>Oligohymenophorea</taxon>
        <taxon>Hymenostomatida</taxon>
        <taxon>Tetrahymenina</taxon>
        <taxon>Tetrahymenidae</taxon>
        <taxon>Tetrahymena</taxon>
    </lineage>
</organism>
<dbReference type="EMBL" id="GG662723">
    <property type="protein sequence ID" value="EAR93630.1"/>
    <property type="molecule type" value="Genomic_DNA"/>
</dbReference>
<dbReference type="AlphaFoldDB" id="Q23AR2"/>
<dbReference type="Pfam" id="PF14536">
    <property type="entry name" value="DUF4441"/>
    <property type="match status" value="1"/>
</dbReference>
<evidence type="ECO:0000313" key="2">
    <source>
        <dbReference type="Proteomes" id="UP000009168"/>
    </source>
</evidence>
<protein>
    <submittedName>
        <fullName evidence="1">Uncharacterized protein</fullName>
    </submittedName>
</protein>
<sequence>MDMQESSEQEFYNDETLLEALTCEEILDKYQKSLKSNSIKLILSHFNDFMLQDGDQIVIESLNSDSKTKKISQIRKEFISFMKDKKFNQRTFLSIFKSQRFQKHFQYYLSYYSSDIIYQKNQKDAFSNAVVIHFFKRCFSIPKLINSMKLYKKNKDK</sequence>
<keyword evidence="2" id="KW-1185">Reference proteome</keyword>
<dbReference type="KEGG" id="tet:TTHERM_00770830"/>